<organism evidence="2 3">
    <name type="scientific">Nonomuraea antimicrobica</name>
    <dbReference type="NCBI Taxonomy" id="561173"/>
    <lineage>
        <taxon>Bacteria</taxon>
        <taxon>Bacillati</taxon>
        <taxon>Actinomycetota</taxon>
        <taxon>Actinomycetes</taxon>
        <taxon>Streptosporangiales</taxon>
        <taxon>Streptosporangiaceae</taxon>
        <taxon>Nonomuraea</taxon>
    </lineage>
</organism>
<evidence type="ECO:0000256" key="1">
    <source>
        <dbReference type="SAM" id="SignalP"/>
    </source>
</evidence>
<keyword evidence="1" id="KW-0732">Signal</keyword>
<evidence type="ECO:0000313" key="3">
    <source>
        <dbReference type="Proteomes" id="UP001500902"/>
    </source>
</evidence>
<feature type="chain" id="PRO_5047125869" description="Secreted protein" evidence="1">
    <location>
        <begin position="29"/>
        <end position="75"/>
    </location>
</feature>
<proteinExistence type="predicted"/>
<reference evidence="3" key="1">
    <citation type="journal article" date="2019" name="Int. J. Syst. Evol. Microbiol.">
        <title>The Global Catalogue of Microorganisms (GCM) 10K type strain sequencing project: providing services to taxonomists for standard genome sequencing and annotation.</title>
        <authorList>
            <consortium name="The Broad Institute Genomics Platform"/>
            <consortium name="The Broad Institute Genome Sequencing Center for Infectious Disease"/>
            <person name="Wu L."/>
            <person name="Ma J."/>
        </authorList>
    </citation>
    <scope>NUCLEOTIDE SEQUENCE [LARGE SCALE GENOMIC DNA]</scope>
    <source>
        <strain evidence="3">JCM 16904</strain>
    </source>
</reference>
<feature type="signal peptide" evidence="1">
    <location>
        <begin position="1"/>
        <end position="28"/>
    </location>
</feature>
<protein>
    <recommendedName>
        <fullName evidence="4">Secreted protein</fullName>
    </recommendedName>
</protein>
<dbReference type="RefSeq" id="WP_344889551.1">
    <property type="nucleotide sequence ID" value="NZ_BAAAZP010000156.1"/>
</dbReference>
<dbReference type="Proteomes" id="UP001500902">
    <property type="component" value="Unassembled WGS sequence"/>
</dbReference>
<evidence type="ECO:0008006" key="4">
    <source>
        <dbReference type="Google" id="ProtNLM"/>
    </source>
</evidence>
<accession>A0ABP7D0M3</accession>
<name>A0ABP7D0M3_9ACTN</name>
<keyword evidence="3" id="KW-1185">Reference proteome</keyword>
<dbReference type="EMBL" id="BAAAZP010000156">
    <property type="protein sequence ID" value="GAA3699054.1"/>
    <property type="molecule type" value="Genomic_DNA"/>
</dbReference>
<evidence type="ECO:0000313" key="2">
    <source>
        <dbReference type="EMBL" id="GAA3699054.1"/>
    </source>
</evidence>
<comment type="caution">
    <text evidence="2">The sequence shown here is derived from an EMBL/GenBank/DDBJ whole genome shotgun (WGS) entry which is preliminary data.</text>
</comment>
<sequence>MHFTPRRIVTAALVACGLTLLTAPAAHAVLDPVHTLTCLAGAPADVTALVDPATLLAEPTALTAPEVPATHCLAP</sequence>
<gene>
    <name evidence="2" type="ORF">GCM10022224_076260</name>
</gene>